<keyword evidence="6" id="KW-0834">Unfolded protein response</keyword>
<feature type="region of interest" description="Disordered" evidence="9">
    <location>
        <begin position="389"/>
        <end position="414"/>
    </location>
</feature>
<accession>A0A1Y2DBX4</accession>
<evidence type="ECO:0000313" key="11">
    <source>
        <dbReference type="EMBL" id="ORY56770.1"/>
    </source>
</evidence>
<evidence type="ECO:0000313" key="12">
    <source>
        <dbReference type="Proteomes" id="UP000193920"/>
    </source>
</evidence>
<keyword evidence="12" id="KW-1185">Reference proteome</keyword>
<comment type="similarity">
    <text evidence="2">Belongs to the bZIP family.</text>
</comment>
<dbReference type="STRING" id="1754190.A0A1Y2DBX4"/>
<comment type="caution">
    <text evidence="11">The sequence shown here is derived from an EMBL/GenBank/DDBJ whole genome shotgun (WGS) entry which is preliminary data.</text>
</comment>
<dbReference type="Proteomes" id="UP000193920">
    <property type="component" value="Unassembled WGS sequence"/>
</dbReference>
<evidence type="ECO:0000259" key="10">
    <source>
        <dbReference type="PROSITE" id="PS50217"/>
    </source>
</evidence>
<dbReference type="PANTHER" id="PTHR46714:SF6">
    <property type="entry name" value="TRANSCRIPTIONAL ACTIVATOR HAC1"/>
    <property type="match status" value="1"/>
</dbReference>
<dbReference type="InterPro" id="IPR046347">
    <property type="entry name" value="bZIP_sf"/>
</dbReference>
<evidence type="ECO:0000256" key="8">
    <source>
        <dbReference type="SAM" id="Coils"/>
    </source>
</evidence>
<dbReference type="SMART" id="SM00338">
    <property type="entry name" value="BRLZ"/>
    <property type="match status" value="1"/>
</dbReference>
<evidence type="ECO:0000256" key="6">
    <source>
        <dbReference type="ARBA" id="ARBA00023230"/>
    </source>
</evidence>
<feature type="region of interest" description="Disordered" evidence="9">
    <location>
        <begin position="794"/>
        <end position="845"/>
    </location>
</feature>
<evidence type="ECO:0000256" key="7">
    <source>
        <dbReference type="ARBA" id="ARBA00023242"/>
    </source>
</evidence>
<keyword evidence="5" id="KW-0804">Transcription</keyword>
<dbReference type="SUPFAM" id="SSF57959">
    <property type="entry name" value="Leucine zipper domain"/>
    <property type="match status" value="1"/>
</dbReference>
<feature type="compositionally biased region" description="Polar residues" evidence="9">
    <location>
        <begin position="707"/>
        <end position="718"/>
    </location>
</feature>
<dbReference type="Pfam" id="PF00170">
    <property type="entry name" value="bZIP_1"/>
    <property type="match status" value="1"/>
</dbReference>
<feature type="compositionally biased region" description="Low complexity" evidence="9">
    <location>
        <begin position="43"/>
        <end position="54"/>
    </location>
</feature>
<keyword evidence="8" id="KW-0175">Coiled coil</keyword>
<feature type="compositionally biased region" description="Polar residues" evidence="9">
    <location>
        <begin position="143"/>
        <end position="152"/>
    </location>
</feature>
<dbReference type="Gene3D" id="1.20.5.170">
    <property type="match status" value="1"/>
</dbReference>
<keyword evidence="4" id="KW-0238">DNA-binding</keyword>
<sequence>MNTFTITKNKTHSKNSIHNKSISLQNNLIDSDKMVTSPTTHTSNSFPNSSNESSTEYQLNTVTPLSPYSEIIYDMDSYHSKINHPFYEFNQNLNDFSNDLTTLSFIQNNTNFMNGIDTPALSTSTSSTTILPYSQEVMDLPSPSESCTSNNDRNNESRINKNNPMNSVVFINKPNDKNGHIPITNRSVNDSYENLLHNLHHKDISMNVTRNNNSNHHHHNNNNMNMDIEDQNNISTKEILESCLNDIRYPYYSSPIISNNYQNIRHQYPLSELMNTNSYNNTLEPVTTTNVPTLTPLATVYMPPSTATSSLSSFRTENSIPNSTPSTLTTKVTLPTTTTTTKKVSSQPRTSKAIITTNTRKKMTTPFKKEITIASTAVPANVVENKTTPKVPTLSLSPAPIQNKTKSSVPISTRKDKTEIKKISRTLDNLRKKKNGMNEKNETTNENNSSLIRNNVVNQKEKECHSKENSIKNEKIVVSTQATKKDQKSIIHNNINPPVSLLSNENTIEVAEVNQTKLKINKVLEKKATPNQSEVAVDLKKSLMKNNQSRVNLKDHNGNVLSTSISTSISIPKTTSNSLSISIPKVMSASTSIPKTTPNSLSTPSSISTVNTTSISTLPSSTPSSSSSSLSSTPSRITLESLSHLNMDFEDIPNSSKLNSILPILKSKVAKSCLNLLKETKGKPGRKKKKKVLHSIKSDPLERLSITPQSFSTPSTLGCPTKKEIKPPPPPPYSGVQKYPLLKPKCSPTTVTPPIVLSLLNQIHGKNPLISLENLNLDLNHHKKIPSLNVKLDQKKGTTATTPINATSISTSTSNSTSISTSISTSTSNSNSTSTSTSTSALTSTSNTPALYHLVPIKKEEDSGKEKKESVHHPITNFNLPEFSTSSAVTSLFPSSLSLLNSPTTTVAASPLINKNINLPLSQQILQQMNQKLTNISVLNLNGHGNASNGNIPITTVLSNKNDKKKSAYQKRQDRLLKNREAAHLSRKRKREQLQKLEIHAQKLISENQQLKEKVIELERSNISYQDEIKIIKEKYEHLKSSLMASSISIPSHRLIHFCWPVSIG</sequence>
<dbReference type="CDD" id="cd14686">
    <property type="entry name" value="bZIP"/>
    <property type="match status" value="1"/>
</dbReference>
<evidence type="ECO:0000256" key="4">
    <source>
        <dbReference type="ARBA" id="ARBA00023125"/>
    </source>
</evidence>
<evidence type="ECO:0000256" key="5">
    <source>
        <dbReference type="ARBA" id="ARBA00023163"/>
    </source>
</evidence>
<dbReference type="GO" id="GO:0005634">
    <property type="term" value="C:nucleus"/>
    <property type="evidence" value="ECO:0007669"/>
    <property type="project" value="UniProtKB-SubCell"/>
</dbReference>
<keyword evidence="7" id="KW-0539">Nucleus</keyword>
<organism evidence="11 12">
    <name type="scientific">Neocallimastix californiae</name>
    <dbReference type="NCBI Taxonomy" id="1754190"/>
    <lineage>
        <taxon>Eukaryota</taxon>
        <taxon>Fungi</taxon>
        <taxon>Fungi incertae sedis</taxon>
        <taxon>Chytridiomycota</taxon>
        <taxon>Chytridiomycota incertae sedis</taxon>
        <taxon>Neocallimastigomycetes</taxon>
        <taxon>Neocallimastigales</taxon>
        <taxon>Neocallimastigaceae</taxon>
        <taxon>Neocallimastix</taxon>
    </lineage>
</organism>
<name>A0A1Y2DBX4_9FUNG</name>
<feature type="region of interest" description="Disordered" evidence="9">
    <location>
        <begin position="309"/>
        <end position="330"/>
    </location>
</feature>
<feature type="compositionally biased region" description="Polar residues" evidence="9">
    <location>
        <begin position="28"/>
        <end position="42"/>
    </location>
</feature>
<feature type="coiled-coil region" evidence="8">
    <location>
        <begin position="987"/>
        <end position="1035"/>
    </location>
</feature>
<evidence type="ECO:0000256" key="9">
    <source>
        <dbReference type="SAM" id="MobiDB-lite"/>
    </source>
</evidence>
<feature type="region of interest" description="Disordered" evidence="9">
    <location>
        <begin position="139"/>
        <end position="162"/>
    </location>
</feature>
<dbReference type="PROSITE" id="PS50217">
    <property type="entry name" value="BZIP"/>
    <property type="match status" value="1"/>
</dbReference>
<gene>
    <name evidence="11" type="ORF">LY90DRAFT_669328</name>
</gene>
<protein>
    <recommendedName>
        <fullName evidence="10">BZIP domain-containing protein</fullName>
    </recommendedName>
</protein>
<reference evidence="11 12" key="1">
    <citation type="submission" date="2016-08" db="EMBL/GenBank/DDBJ databases">
        <title>A Parts List for Fungal Cellulosomes Revealed by Comparative Genomics.</title>
        <authorList>
            <consortium name="DOE Joint Genome Institute"/>
            <person name="Haitjema C.H."/>
            <person name="Gilmore S.P."/>
            <person name="Henske J.K."/>
            <person name="Solomon K.V."/>
            <person name="De Groot R."/>
            <person name="Kuo A."/>
            <person name="Mondo S.J."/>
            <person name="Salamov A.A."/>
            <person name="Labutti K."/>
            <person name="Zhao Z."/>
            <person name="Chiniquy J."/>
            <person name="Barry K."/>
            <person name="Brewer H.M."/>
            <person name="Purvine S.O."/>
            <person name="Wright A.T."/>
            <person name="Boxma B."/>
            <person name="Van Alen T."/>
            <person name="Hackstein J.H."/>
            <person name="Baker S.E."/>
            <person name="Grigoriev I.V."/>
            <person name="O'Malley M.A."/>
        </authorList>
    </citation>
    <scope>NUCLEOTIDE SEQUENCE [LARGE SCALE GENOMIC DNA]</scope>
    <source>
        <strain evidence="11 12">G1</strain>
    </source>
</reference>
<dbReference type="GO" id="GO:0003677">
    <property type="term" value="F:DNA binding"/>
    <property type="evidence" value="ECO:0007669"/>
    <property type="project" value="UniProtKB-KW"/>
</dbReference>
<feature type="coiled-coil region" evidence="8">
    <location>
        <begin position="420"/>
        <end position="447"/>
    </location>
</feature>
<dbReference type="PANTHER" id="PTHR46714">
    <property type="entry name" value="TRANSCRIPTIONAL ACTIVATOR HAC1"/>
    <property type="match status" value="1"/>
</dbReference>
<feature type="region of interest" description="Disordered" evidence="9">
    <location>
        <begin position="28"/>
        <end position="58"/>
    </location>
</feature>
<keyword evidence="3" id="KW-0805">Transcription regulation</keyword>
<evidence type="ECO:0000256" key="3">
    <source>
        <dbReference type="ARBA" id="ARBA00023015"/>
    </source>
</evidence>
<feature type="compositionally biased region" description="Low complexity" evidence="9">
    <location>
        <begin position="798"/>
        <end position="845"/>
    </location>
</feature>
<evidence type="ECO:0000256" key="2">
    <source>
        <dbReference type="ARBA" id="ARBA00007163"/>
    </source>
</evidence>
<dbReference type="GO" id="GO:0006986">
    <property type="term" value="P:response to unfolded protein"/>
    <property type="evidence" value="ECO:0007669"/>
    <property type="project" value="UniProtKB-KW"/>
</dbReference>
<proteinExistence type="inferred from homology"/>
<comment type="subcellular location">
    <subcellularLocation>
        <location evidence="1">Nucleus</location>
    </subcellularLocation>
</comment>
<dbReference type="InterPro" id="IPR004827">
    <property type="entry name" value="bZIP"/>
</dbReference>
<dbReference type="EMBL" id="MCOG01000072">
    <property type="protein sequence ID" value="ORY56770.1"/>
    <property type="molecule type" value="Genomic_DNA"/>
</dbReference>
<dbReference type="OrthoDB" id="674948at2759"/>
<dbReference type="AlphaFoldDB" id="A0A1Y2DBX4"/>
<feature type="compositionally biased region" description="Polar residues" evidence="9">
    <location>
        <begin position="389"/>
        <end position="411"/>
    </location>
</feature>
<dbReference type="GO" id="GO:0000981">
    <property type="term" value="F:DNA-binding transcription factor activity, RNA polymerase II-specific"/>
    <property type="evidence" value="ECO:0007669"/>
    <property type="project" value="InterPro"/>
</dbReference>
<evidence type="ECO:0000256" key="1">
    <source>
        <dbReference type="ARBA" id="ARBA00004123"/>
    </source>
</evidence>
<dbReference type="InterPro" id="IPR044280">
    <property type="entry name" value="Hac1/HY5"/>
</dbReference>
<dbReference type="GO" id="GO:0045944">
    <property type="term" value="P:positive regulation of transcription by RNA polymerase II"/>
    <property type="evidence" value="ECO:0007669"/>
    <property type="project" value="InterPro"/>
</dbReference>
<feature type="compositionally biased region" description="Polar residues" evidence="9">
    <location>
        <begin position="309"/>
        <end position="322"/>
    </location>
</feature>
<feature type="region of interest" description="Disordered" evidence="9">
    <location>
        <begin position="707"/>
        <end position="733"/>
    </location>
</feature>
<feature type="region of interest" description="Disordered" evidence="9">
    <location>
        <begin position="614"/>
        <end position="634"/>
    </location>
</feature>
<feature type="domain" description="BZIP" evidence="10">
    <location>
        <begin position="969"/>
        <end position="1032"/>
    </location>
</feature>